<gene>
    <name evidence="2" type="ORF">LTR36_003447</name>
</gene>
<name>A0AAV9JJ92_9PEZI</name>
<accession>A0AAV9JJ92</accession>
<organism evidence="2 3">
    <name type="scientific">Oleoguttula mirabilis</name>
    <dbReference type="NCBI Taxonomy" id="1507867"/>
    <lineage>
        <taxon>Eukaryota</taxon>
        <taxon>Fungi</taxon>
        <taxon>Dikarya</taxon>
        <taxon>Ascomycota</taxon>
        <taxon>Pezizomycotina</taxon>
        <taxon>Dothideomycetes</taxon>
        <taxon>Dothideomycetidae</taxon>
        <taxon>Mycosphaerellales</taxon>
        <taxon>Teratosphaeriaceae</taxon>
        <taxon>Oleoguttula</taxon>
    </lineage>
</organism>
<dbReference type="Proteomes" id="UP001324427">
    <property type="component" value="Unassembled WGS sequence"/>
</dbReference>
<feature type="region of interest" description="Disordered" evidence="1">
    <location>
        <begin position="44"/>
        <end position="65"/>
    </location>
</feature>
<evidence type="ECO:0000256" key="1">
    <source>
        <dbReference type="SAM" id="MobiDB-lite"/>
    </source>
</evidence>
<evidence type="ECO:0000313" key="2">
    <source>
        <dbReference type="EMBL" id="KAK4545267.1"/>
    </source>
</evidence>
<reference evidence="2 3" key="1">
    <citation type="submission" date="2021-11" db="EMBL/GenBank/DDBJ databases">
        <title>Black yeast isolated from Biological Soil Crust.</title>
        <authorList>
            <person name="Kurbessoian T."/>
        </authorList>
    </citation>
    <scope>NUCLEOTIDE SEQUENCE [LARGE SCALE GENOMIC DNA]</scope>
    <source>
        <strain evidence="2 3">CCFEE 5522</strain>
    </source>
</reference>
<protein>
    <submittedName>
        <fullName evidence="2">Uncharacterized protein</fullName>
    </submittedName>
</protein>
<evidence type="ECO:0000313" key="3">
    <source>
        <dbReference type="Proteomes" id="UP001324427"/>
    </source>
</evidence>
<dbReference type="EMBL" id="JAVFHQ010000020">
    <property type="protein sequence ID" value="KAK4545267.1"/>
    <property type="molecule type" value="Genomic_DNA"/>
</dbReference>
<sequence length="65" mass="7398">MGRLIDNLRAGEAIKDGQIELYRQLVAALDTVIDDESADNKRQVIAQRRPIITQPAQSTKHEDRR</sequence>
<comment type="caution">
    <text evidence="2">The sequence shown here is derived from an EMBL/GenBank/DDBJ whole genome shotgun (WGS) entry which is preliminary data.</text>
</comment>
<dbReference type="AlphaFoldDB" id="A0AAV9JJ92"/>
<proteinExistence type="predicted"/>
<keyword evidence="3" id="KW-1185">Reference proteome</keyword>